<proteinExistence type="predicted"/>
<accession>A0A285I0C5</accession>
<evidence type="ECO:0000256" key="6">
    <source>
        <dbReference type="ARBA" id="ARBA00049728"/>
    </source>
</evidence>
<dbReference type="RefSeq" id="WP_097019044.1">
    <property type="nucleotide sequence ID" value="NZ_OBDZ01000028.1"/>
</dbReference>
<evidence type="ECO:0000256" key="2">
    <source>
        <dbReference type="ARBA" id="ARBA00047685"/>
    </source>
</evidence>
<evidence type="ECO:0000256" key="4">
    <source>
        <dbReference type="ARBA" id="ARBA00049578"/>
    </source>
</evidence>
<evidence type="ECO:0000256" key="1">
    <source>
        <dbReference type="ARBA" id="ARBA00023002"/>
    </source>
</evidence>
<dbReference type="EC" id="1.3.1.1" evidence="6"/>
<dbReference type="AlphaFoldDB" id="A0A285I0C5"/>
<keyword evidence="1" id="KW-0560">Oxidoreductase</keyword>
<dbReference type="Gene3D" id="1.10.1060.10">
    <property type="entry name" value="Alpha-helical ferredoxin"/>
    <property type="match status" value="1"/>
</dbReference>
<dbReference type="SUPFAM" id="SSF46548">
    <property type="entry name" value="alpha-helical ferredoxin"/>
    <property type="match status" value="1"/>
</dbReference>
<dbReference type="PANTHER" id="PTHR43073:SF2">
    <property type="entry name" value="DIHYDROPYRIMIDINE DEHYDROGENASE [NADP(+)]"/>
    <property type="match status" value="1"/>
</dbReference>
<sequence>MIKNTELTLYLASQEAARCLLCYDAPCSKACPSNLDPARNLRSLRFSNLAGAKGRLQEANSLGKNCSSSCNNNKYCEKACIRGKLDSPIKIQTLQQFILTTGLTELKVGVG</sequence>
<comment type="function">
    <text evidence="4">Involved in pyrimidine base degradation. Catalyzes physiologically the reduction of uracil to 5,6-dihydrouracil (DHU) by using NADH as a specific cosubstrate. It also catalyzes the reverse reaction and the reduction of thymine to 5,6-dihydrothymine (DHT).</text>
</comment>
<feature type="domain" description="Dihydroprymidine dehydrogenase" evidence="7">
    <location>
        <begin position="9"/>
        <end position="101"/>
    </location>
</feature>
<evidence type="ECO:0000256" key="3">
    <source>
        <dbReference type="ARBA" id="ARBA00048792"/>
    </source>
</evidence>
<dbReference type="InterPro" id="IPR009051">
    <property type="entry name" value="Helical_ferredxn"/>
</dbReference>
<comment type="catalytic activity">
    <reaction evidence="3">
        <text>5,6-dihydrouracil + NAD(+) = uracil + NADH + H(+)</text>
        <dbReference type="Rhea" id="RHEA:20189"/>
        <dbReference type="ChEBI" id="CHEBI:15378"/>
        <dbReference type="ChEBI" id="CHEBI:15901"/>
        <dbReference type="ChEBI" id="CHEBI:17568"/>
        <dbReference type="ChEBI" id="CHEBI:57540"/>
        <dbReference type="ChEBI" id="CHEBI:57945"/>
        <dbReference type="EC" id="1.3.1.1"/>
    </reaction>
</comment>
<gene>
    <name evidence="8" type="ORF">SAMN06265827_12834</name>
</gene>
<dbReference type="PANTHER" id="PTHR43073">
    <property type="entry name" value="DIHYDROPYRIMIDINE DEHYDROGENASE [NADP(+)]"/>
    <property type="match status" value="1"/>
</dbReference>
<dbReference type="EMBL" id="OBDZ01000028">
    <property type="protein sequence ID" value="SNY41333.1"/>
    <property type="molecule type" value="Genomic_DNA"/>
</dbReference>
<dbReference type="Pfam" id="PF14691">
    <property type="entry name" value="Fer4_20"/>
    <property type="match status" value="1"/>
</dbReference>
<name>A0A285I0C5_9FIRM</name>
<protein>
    <recommendedName>
        <fullName evidence="6">dihydrouracil dehydrogenase (NAD(+))</fullName>
        <ecNumber evidence="6">1.3.1.1</ecNumber>
    </recommendedName>
</protein>
<comment type="subunit">
    <text evidence="5">Heterotetramer of 2 PreA and 2 PreT subunits.</text>
</comment>
<dbReference type="GO" id="GO:0051536">
    <property type="term" value="F:iron-sulfur cluster binding"/>
    <property type="evidence" value="ECO:0007669"/>
    <property type="project" value="InterPro"/>
</dbReference>
<dbReference type="InterPro" id="IPR028261">
    <property type="entry name" value="DPD_II"/>
</dbReference>
<evidence type="ECO:0000313" key="9">
    <source>
        <dbReference type="Proteomes" id="UP000219573"/>
    </source>
</evidence>
<evidence type="ECO:0000256" key="5">
    <source>
        <dbReference type="ARBA" id="ARBA00049714"/>
    </source>
</evidence>
<evidence type="ECO:0000313" key="8">
    <source>
        <dbReference type="EMBL" id="SNY41333.1"/>
    </source>
</evidence>
<keyword evidence="9" id="KW-1185">Reference proteome</keyword>
<organism evidence="8 9">
    <name type="scientific">Orenia metallireducens</name>
    <dbReference type="NCBI Taxonomy" id="1413210"/>
    <lineage>
        <taxon>Bacteria</taxon>
        <taxon>Bacillati</taxon>
        <taxon>Bacillota</taxon>
        <taxon>Clostridia</taxon>
        <taxon>Halanaerobiales</taxon>
        <taxon>Halobacteroidaceae</taxon>
        <taxon>Orenia</taxon>
    </lineage>
</organism>
<comment type="catalytic activity">
    <reaction evidence="2">
        <text>5,6-dihydrothymine + NAD(+) = thymine + NADH + H(+)</text>
        <dbReference type="Rhea" id="RHEA:28791"/>
        <dbReference type="ChEBI" id="CHEBI:15378"/>
        <dbReference type="ChEBI" id="CHEBI:17821"/>
        <dbReference type="ChEBI" id="CHEBI:27468"/>
        <dbReference type="ChEBI" id="CHEBI:57540"/>
        <dbReference type="ChEBI" id="CHEBI:57945"/>
        <dbReference type="EC" id="1.3.1.1"/>
    </reaction>
</comment>
<evidence type="ECO:0000259" key="7">
    <source>
        <dbReference type="Pfam" id="PF14691"/>
    </source>
</evidence>
<dbReference type="GO" id="GO:0004159">
    <property type="term" value="F:dihydropyrimidine dehydrogenase (NAD+) activity"/>
    <property type="evidence" value="ECO:0007669"/>
    <property type="project" value="UniProtKB-EC"/>
</dbReference>
<reference evidence="9" key="1">
    <citation type="submission" date="2017-09" db="EMBL/GenBank/DDBJ databases">
        <authorList>
            <person name="Varghese N."/>
            <person name="Submissions S."/>
        </authorList>
    </citation>
    <scope>NUCLEOTIDE SEQUENCE [LARGE SCALE GENOMIC DNA]</scope>
    <source>
        <strain evidence="9">MSL47</strain>
    </source>
</reference>
<dbReference type="Proteomes" id="UP000219573">
    <property type="component" value="Unassembled WGS sequence"/>
</dbReference>